<name>A0AAE0HGT8_9PEZI</name>
<feature type="compositionally biased region" description="Low complexity" evidence="1">
    <location>
        <begin position="48"/>
        <end position="75"/>
    </location>
</feature>
<reference evidence="3" key="2">
    <citation type="submission" date="2023-06" db="EMBL/GenBank/DDBJ databases">
        <authorList>
            <consortium name="Lawrence Berkeley National Laboratory"/>
            <person name="Haridas S."/>
            <person name="Hensen N."/>
            <person name="Bonometti L."/>
            <person name="Westerberg I."/>
            <person name="Brannstrom I.O."/>
            <person name="Guillou S."/>
            <person name="Cros-Aarteil S."/>
            <person name="Calhoun S."/>
            <person name="Kuo A."/>
            <person name="Mondo S."/>
            <person name="Pangilinan J."/>
            <person name="Riley R."/>
            <person name="Labutti K."/>
            <person name="Andreopoulos B."/>
            <person name="Lipzen A."/>
            <person name="Chen C."/>
            <person name="Yanf M."/>
            <person name="Daum C."/>
            <person name="Ng V."/>
            <person name="Clum A."/>
            <person name="Steindorff A."/>
            <person name="Ohm R."/>
            <person name="Martin F."/>
            <person name="Silar P."/>
            <person name="Natvig D."/>
            <person name="Lalanne C."/>
            <person name="Gautier V."/>
            <person name="Ament-Velasquez S.L."/>
            <person name="Kruys A."/>
            <person name="Hutchinson M.I."/>
            <person name="Powell A.J."/>
            <person name="Barry K."/>
            <person name="Miller A.N."/>
            <person name="Grigoriev I.V."/>
            <person name="Debuchy R."/>
            <person name="Gladieux P."/>
            <person name="Thoren M.H."/>
            <person name="Johannesson H."/>
        </authorList>
    </citation>
    <scope>NUCLEOTIDE SEQUENCE</scope>
    <source>
        <strain evidence="3">CBS 168.71</strain>
    </source>
</reference>
<dbReference type="InterPro" id="IPR001810">
    <property type="entry name" value="F-box_dom"/>
</dbReference>
<feature type="domain" description="F-box" evidence="2">
    <location>
        <begin position="160"/>
        <end position="206"/>
    </location>
</feature>
<sequence>MADSEVIHEAPTTSPSPAVSDGAPVGDGGIENVAEPRPKKRGRDRLLRGLQRMQSSSSLNRLGRSRSASSPYSRSGNLSCISLASTASPFGQPSAGSYFSQSSAAGSSSAHTSIPASPIAESPAHEGLESVLAIRPVGCTTPAPVTVSLPATIKKKATAFNLWADMPRELKIHVLSFLGPRELVRASRVSHEFHKMCFDGQLWTSLDASEFYREIPAESLANIIVSAGPFVKDLNLRGCLQVEHYQRAEVMVKACRNLMNATLEGCRNFKRSALHTLLKTNNRLAHLNLTGLDAVNNATCKIVANSCPQLEVFNVSWCKNMDARGIGFVVDACPKLKDLRAGEIKGFSTQVAEVIFRTNTLERLVLAGCDHLTDAALQTMLHGFDPEIDILTDRPLVPTRKLRHLDLTRCTGLTDRGVKTLGYMVPHLEGLQLSGIPALTDAALEPILASTSRLTHLELEDLTRLTDGLLSQHLAKAPCAAGLEHLSVGYCEHLGDDGLIAVLRACTRLRSVYMDNTRVSDVVLAEAARMVRKRSSRRPPPTPTTTPRPPVVSLSLAVYDCPSINWTGVREILHRNTTAADTTEPEPEPEADKPTTTAESGGSTEPEAETDEPLLVSPTTTTTTTPNPPKPTPNPRRTLPTEIIALKCFHGWQMTVDEHTKRVLRGDGAAAARLERKWADYMQANEEAGAGAGGGGGRGRRRRAREALAMRELVWGGDVAGGGGGGGGGGEVSVAGGRRRARTTGCAVM</sequence>
<feature type="compositionally biased region" description="Pro residues" evidence="1">
    <location>
        <begin position="538"/>
        <end position="550"/>
    </location>
</feature>
<dbReference type="InterPro" id="IPR006553">
    <property type="entry name" value="Leu-rich_rpt_Cys-con_subtyp"/>
</dbReference>
<dbReference type="Pfam" id="PF12937">
    <property type="entry name" value="F-box-like"/>
    <property type="match status" value="1"/>
</dbReference>
<dbReference type="Gene3D" id="3.80.10.10">
    <property type="entry name" value="Ribonuclease Inhibitor"/>
    <property type="match status" value="2"/>
</dbReference>
<evidence type="ECO:0000256" key="1">
    <source>
        <dbReference type="SAM" id="MobiDB-lite"/>
    </source>
</evidence>
<proteinExistence type="predicted"/>
<dbReference type="InterPro" id="IPR032675">
    <property type="entry name" value="LRR_dom_sf"/>
</dbReference>
<dbReference type="AlphaFoldDB" id="A0AAE0HGT8"/>
<dbReference type="RefSeq" id="XP_062659553.1">
    <property type="nucleotide sequence ID" value="XM_062806638.1"/>
</dbReference>
<organism evidence="3 4">
    <name type="scientific">Chaetomium fimeti</name>
    <dbReference type="NCBI Taxonomy" id="1854472"/>
    <lineage>
        <taxon>Eukaryota</taxon>
        <taxon>Fungi</taxon>
        <taxon>Dikarya</taxon>
        <taxon>Ascomycota</taxon>
        <taxon>Pezizomycotina</taxon>
        <taxon>Sordariomycetes</taxon>
        <taxon>Sordariomycetidae</taxon>
        <taxon>Sordariales</taxon>
        <taxon>Chaetomiaceae</taxon>
        <taxon>Chaetomium</taxon>
    </lineage>
</organism>
<evidence type="ECO:0000313" key="4">
    <source>
        <dbReference type="Proteomes" id="UP001278766"/>
    </source>
</evidence>
<protein>
    <recommendedName>
        <fullName evidence="2">F-box domain-containing protein</fullName>
    </recommendedName>
</protein>
<dbReference type="Pfam" id="PF25372">
    <property type="entry name" value="DUF7885"/>
    <property type="match status" value="1"/>
</dbReference>
<dbReference type="EMBL" id="JAUEPN010000004">
    <property type="protein sequence ID" value="KAK3296039.1"/>
    <property type="molecule type" value="Genomic_DNA"/>
</dbReference>
<dbReference type="SMART" id="SM00256">
    <property type="entry name" value="FBOX"/>
    <property type="match status" value="1"/>
</dbReference>
<evidence type="ECO:0000313" key="3">
    <source>
        <dbReference type="EMBL" id="KAK3296039.1"/>
    </source>
</evidence>
<dbReference type="SUPFAM" id="SSF52047">
    <property type="entry name" value="RNI-like"/>
    <property type="match status" value="1"/>
</dbReference>
<feature type="compositionally biased region" description="Gly residues" evidence="1">
    <location>
        <begin position="721"/>
        <end position="731"/>
    </location>
</feature>
<reference evidence="3" key="1">
    <citation type="journal article" date="2023" name="Mol. Phylogenet. Evol.">
        <title>Genome-scale phylogeny and comparative genomics of the fungal order Sordariales.</title>
        <authorList>
            <person name="Hensen N."/>
            <person name="Bonometti L."/>
            <person name="Westerberg I."/>
            <person name="Brannstrom I.O."/>
            <person name="Guillou S."/>
            <person name="Cros-Aarteil S."/>
            <person name="Calhoun S."/>
            <person name="Haridas S."/>
            <person name="Kuo A."/>
            <person name="Mondo S."/>
            <person name="Pangilinan J."/>
            <person name="Riley R."/>
            <person name="LaButti K."/>
            <person name="Andreopoulos B."/>
            <person name="Lipzen A."/>
            <person name="Chen C."/>
            <person name="Yan M."/>
            <person name="Daum C."/>
            <person name="Ng V."/>
            <person name="Clum A."/>
            <person name="Steindorff A."/>
            <person name="Ohm R.A."/>
            <person name="Martin F."/>
            <person name="Silar P."/>
            <person name="Natvig D.O."/>
            <person name="Lalanne C."/>
            <person name="Gautier V."/>
            <person name="Ament-Velasquez S.L."/>
            <person name="Kruys A."/>
            <person name="Hutchinson M.I."/>
            <person name="Powell A.J."/>
            <person name="Barry K."/>
            <person name="Miller A.N."/>
            <person name="Grigoriev I.V."/>
            <person name="Debuchy R."/>
            <person name="Gladieux P."/>
            <person name="Hiltunen Thoren M."/>
            <person name="Johannesson H."/>
        </authorList>
    </citation>
    <scope>NUCLEOTIDE SEQUENCE</scope>
    <source>
        <strain evidence="3">CBS 168.71</strain>
    </source>
</reference>
<accession>A0AAE0HGT8</accession>
<dbReference type="SMART" id="SM00367">
    <property type="entry name" value="LRR_CC"/>
    <property type="match status" value="6"/>
</dbReference>
<feature type="region of interest" description="Disordered" evidence="1">
    <location>
        <begin position="721"/>
        <end position="749"/>
    </location>
</feature>
<comment type="caution">
    <text evidence="3">The sequence shown here is derived from an EMBL/GenBank/DDBJ whole genome shotgun (WGS) entry which is preliminary data.</text>
</comment>
<dbReference type="GO" id="GO:0031146">
    <property type="term" value="P:SCF-dependent proteasomal ubiquitin-dependent protein catabolic process"/>
    <property type="evidence" value="ECO:0007669"/>
    <property type="project" value="TreeGrafter"/>
</dbReference>
<feature type="region of interest" description="Disordered" evidence="1">
    <location>
        <begin position="576"/>
        <end position="638"/>
    </location>
</feature>
<dbReference type="SUPFAM" id="SSF81383">
    <property type="entry name" value="F-box domain"/>
    <property type="match status" value="1"/>
</dbReference>
<dbReference type="Proteomes" id="UP001278766">
    <property type="component" value="Unassembled WGS sequence"/>
</dbReference>
<evidence type="ECO:0000259" key="2">
    <source>
        <dbReference type="PROSITE" id="PS50181"/>
    </source>
</evidence>
<feature type="region of interest" description="Disordered" evidence="1">
    <location>
        <begin position="530"/>
        <end position="551"/>
    </location>
</feature>
<dbReference type="GO" id="GO:0019005">
    <property type="term" value="C:SCF ubiquitin ligase complex"/>
    <property type="evidence" value="ECO:0007669"/>
    <property type="project" value="TreeGrafter"/>
</dbReference>
<dbReference type="GeneID" id="87843586"/>
<keyword evidence="4" id="KW-1185">Reference proteome</keyword>
<dbReference type="InterPro" id="IPR036047">
    <property type="entry name" value="F-box-like_dom_sf"/>
</dbReference>
<gene>
    <name evidence="3" type="ORF">B0H64DRAFT_442379</name>
</gene>
<feature type="region of interest" description="Disordered" evidence="1">
    <location>
        <begin position="1"/>
        <end position="75"/>
    </location>
</feature>
<dbReference type="PANTHER" id="PTHR13318">
    <property type="entry name" value="PARTNER OF PAIRED, ISOFORM B-RELATED"/>
    <property type="match status" value="1"/>
</dbReference>
<dbReference type="PROSITE" id="PS50181">
    <property type="entry name" value="FBOX"/>
    <property type="match status" value="1"/>
</dbReference>
<dbReference type="InterPro" id="IPR057207">
    <property type="entry name" value="FBXL15_LRR"/>
</dbReference>